<comment type="caution">
    <text evidence="1">The sequence shown here is derived from an EMBL/GenBank/DDBJ whole genome shotgun (WGS) entry which is preliminary data.</text>
</comment>
<evidence type="ECO:0000313" key="1">
    <source>
        <dbReference type="EMBL" id="MBD2756967.1"/>
    </source>
</evidence>
<dbReference type="Proteomes" id="UP000653797">
    <property type="component" value="Unassembled WGS sequence"/>
</dbReference>
<protein>
    <submittedName>
        <fullName evidence="1">Uncharacterized protein</fullName>
    </submittedName>
</protein>
<evidence type="ECO:0000313" key="2">
    <source>
        <dbReference type="Proteomes" id="UP000653797"/>
    </source>
</evidence>
<name>A0A927GGG3_9BACT</name>
<dbReference type="RefSeq" id="WP_191042585.1">
    <property type="nucleotide sequence ID" value="NZ_JACXAA010000015.1"/>
</dbReference>
<gene>
    <name evidence="1" type="ORF">IC230_29070</name>
</gene>
<keyword evidence="2" id="KW-1185">Reference proteome</keyword>
<accession>A0A927GGG3</accession>
<dbReference type="EMBL" id="JACXAA010000015">
    <property type="protein sequence ID" value="MBD2756967.1"/>
    <property type="molecule type" value="Genomic_DNA"/>
</dbReference>
<organism evidence="1 2">
    <name type="scientific">Spirosoma validum</name>
    <dbReference type="NCBI Taxonomy" id="2771355"/>
    <lineage>
        <taxon>Bacteria</taxon>
        <taxon>Pseudomonadati</taxon>
        <taxon>Bacteroidota</taxon>
        <taxon>Cytophagia</taxon>
        <taxon>Cytophagales</taxon>
        <taxon>Cytophagaceae</taxon>
        <taxon>Spirosoma</taxon>
    </lineage>
</organism>
<sequence length="188" mass="20272">MGKNVLLIGRNPTVLAHLALALTEEGLFVQTTSAVEEASLNFDGADFDLVAFGRGVDEATNALLKAAFSDQNSNLLFVDGLAPVIPLLVKQIKVAFSDQQTQKLVTEFVCIQTDCSQVRITVKANCQLTICLYELDATHTTQQKTLVDESVSGGSHTFSLPIQSGSDATIKFLSAEADNRDLMVLPLR</sequence>
<dbReference type="AlphaFoldDB" id="A0A927GGG3"/>
<proteinExistence type="predicted"/>
<reference evidence="1" key="1">
    <citation type="submission" date="2020-09" db="EMBL/GenBank/DDBJ databases">
        <authorList>
            <person name="Kim M.K."/>
        </authorList>
    </citation>
    <scope>NUCLEOTIDE SEQUENCE</scope>
    <source>
        <strain evidence="1">BT704</strain>
    </source>
</reference>